<accession>A0A5B6UN20</accession>
<dbReference type="GO" id="GO:0015074">
    <property type="term" value="P:DNA integration"/>
    <property type="evidence" value="ECO:0007669"/>
    <property type="project" value="InterPro"/>
</dbReference>
<organism evidence="4 5">
    <name type="scientific">Gossypium australe</name>
    <dbReference type="NCBI Taxonomy" id="47621"/>
    <lineage>
        <taxon>Eukaryota</taxon>
        <taxon>Viridiplantae</taxon>
        <taxon>Streptophyta</taxon>
        <taxon>Embryophyta</taxon>
        <taxon>Tracheophyta</taxon>
        <taxon>Spermatophyta</taxon>
        <taxon>Magnoliopsida</taxon>
        <taxon>eudicotyledons</taxon>
        <taxon>Gunneridae</taxon>
        <taxon>Pentapetalae</taxon>
        <taxon>rosids</taxon>
        <taxon>malvids</taxon>
        <taxon>Malvales</taxon>
        <taxon>Malvaceae</taxon>
        <taxon>Malvoideae</taxon>
        <taxon>Gossypium</taxon>
    </lineage>
</organism>
<dbReference type="EMBL" id="SMMG02000010">
    <property type="protein sequence ID" value="KAA3458763.1"/>
    <property type="molecule type" value="Genomic_DNA"/>
</dbReference>
<evidence type="ECO:0000313" key="5">
    <source>
        <dbReference type="Proteomes" id="UP000325315"/>
    </source>
</evidence>
<keyword evidence="5" id="KW-1185">Reference proteome</keyword>
<dbReference type="InterPro" id="IPR054722">
    <property type="entry name" value="PolX-like_BBD"/>
</dbReference>
<evidence type="ECO:0000256" key="2">
    <source>
        <dbReference type="SAM" id="MobiDB-lite"/>
    </source>
</evidence>
<dbReference type="PANTHER" id="PTHR11439">
    <property type="entry name" value="GAG-POL-RELATED RETROTRANSPOSON"/>
    <property type="match status" value="1"/>
</dbReference>
<feature type="compositionally biased region" description="Basic and acidic residues" evidence="2">
    <location>
        <begin position="58"/>
        <end position="70"/>
    </location>
</feature>
<dbReference type="InterPro" id="IPR043502">
    <property type="entry name" value="DNA/RNA_pol_sf"/>
</dbReference>
<dbReference type="SUPFAM" id="SSF53098">
    <property type="entry name" value="Ribonuclease H-like"/>
    <property type="match status" value="1"/>
</dbReference>
<gene>
    <name evidence="4" type="ORF">EPI10_013337</name>
</gene>
<dbReference type="GO" id="GO:0003676">
    <property type="term" value="F:nucleic acid binding"/>
    <property type="evidence" value="ECO:0007669"/>
    <property type="project" value="InterPro"/>
</dbReference>
<evidence type="ECO:0000259" key="3">
    <source>
        <dbReference type="PROSITE" id="PS50994"/>
    </source>
</evidence>
<dbReference type="GO" id="GO:0004190">
    <property type="term" value="F:aspartic-type endopeptidase activity"/>
    <property type="evidence" value="ECO:0007669"/>
    <property type="project" value="UniProtKB-KW"/>
</dbReference>
<dbReference type="Pfam" id="PF22936">
    <property type="entry name" value="Pol_BBD"/>
    <property type="match status" value="1"/>
</dbReference>
<dbReference type="OrthoDB" id="1726977at2759"/>
<keyword evidence="1" id="KW-0645">Protease</keyword>
<comment type="caution">
    <text evidence="4">The sequence shown here is derived from an EMBL/GenBank/DDBJ whole genome shotgun (WGS) entry which is preliminary data.</text>
</comment>
<keyword evidence="1" id="KW-0378">Hydrolase</keyword>
<name>A0A5B6UN20_9ROSI</name>
<dbReference type="InterPro" id="IPR036397">
    <property type="entry name" value="RNaseH_sf"/>
</dbReference>
<protein>
    <submittedName>
        <fullName evidence="4">Pleiotropic drug resistance protein 3-like</fullName>
    </submittedName>
</protein>
<dbReference type="Pfam" id="PF00665">
    <property type="entry name" value="rve"/>
    <property type="match status" value="1"/>
</dbReference>
<dbReference type="SUPFAM" id="SSF56672">
    <property type="entry name" value="DNA/RNA polymerases"/>
    <property type="match status" value="1"/>
</dbReference>
<dbReference type="InterPro" id="IPR001584">
    <property type="entry name" value="Integrase_cat-core"/>
</dbReference>
<evidence type="ECO:0000313" key="4">
    <source>
        <dbReference type="EMBL" id="KAA3458763.1"/>
    </source>
</evidence>
<dbReference type="Proteomes" id="UP000325315">
    <property type="component" value="Unassembled WGS sequence"/>
</dbReference>
<keyword evidence="1" id="KW-0064">Aspartyl protease</keyword>
<dbReference type="PROSITE" id="PS50994">
    <property type="entry name" value="INTEGRASE"/>
    <property type="match status" value="1"/>
</dbReference>
<feature type="region of interest" description="Disordered" evidence="2">
    <location>
        <begin position="58"/>
        <end position="104"/>
    </location>
</feature>
<dbReference type="CDD" id="cd09272">
    <property type="entry name" value="RNase_HI_RT_Ty1"/>
    <property type="match status" value="1"/>
</dbReference>
<proteinExistence type="predicted"/>
<dbReference type="InterPro" id="IPR013103">
    <property type="entry name" value="RVT_2"/>
</dbReference>
<dbReference type="AlphaFoldDB" id="A0A5B6UN20"/>
<sequence>MNNIRLFGDQFSESRIVEEVISTLPEKYEAKISSLEDSRDLSSISLTELINALYTQEQRRASRQEKHHEGAFQAKSRPTSSSSGYERKKTWSGKPKRDGARKRYPHCSHCKRISHPETNYWYKPNVQCKVCKQLGHVEKVCKNKKQHQAQQFKIEAQVAEESNAQEKQVFVVSCSIIKRHSTKGWLIGSGCTNHMTPDAAIFKSMDRYFNSRVKVGNGQYIKAEGKGDVLIDTPSCTKLISNVLLVPEIDKNLLSIAQLHKKRYSVVLKGKEYLISDPSGSKLMSVAMTNRSFVIDWTKGSISAYTTVLDESKLWHRRLGHLSKEDLVENFTKVVEQQSFYEVCQLGKYFIIFIDDYSRFRWVYFLKVKSEVASVFWTFKTVAKIQSGYKLRTISSDNGTEYTFDVFQRFCEESGIEHQLTYTPQQNGVSKRKNRTLMDMAKCLMLERSLLRSFWAEVVNIVVYLPNKLPTKSLFEKTPFKAWFGFKPSVAHLKVFVSRDVVFDEMSTWNGDKGEPECVAEDLVTGQIDVDQCDQKLNIDHVPVRETKLISEIYERAYVATVEPTCFEEAQAQEDWRQTMLDEMSMIHKNQTWELVARLVHRKVIGVKWARLVVKEFGQKYEIDYFETFALMARLDTIRLLVLDIKSAFFNGFLDEEIYVEQPNGFKVVGEETKVYKLRKALYGLKQAPRAWYDKIDTFLSSLGFEGSISEPTLYVKKEGGETQLIVSLYVDDLLVTGGNDAMLTNIKCKIESMFEMSDLGEMPYFLGMEVSQTQQGIFISQKAFALKILNRFSMQNCKVTSTPVAVGEKLTSQGDFEKVNESTYKSVVRCLLYLTATRPDIMFAVSFLSRFMHCCNVNHFSSYKESSEVHQRNSELWSYVHQGSIDDMKSTSGYLFTLGSTVFCWSSKKQSIVAQSTAEAKDVAAATAVNQAIWLRKLMVDMNLHQREATEIRSNNQSIVAIAKNPVFHGKTKHFNIKFYFVREVKQSQEIKPVHCSSEDHLSDILTKPLGVSRFENLRARLGVCSIEAKEEC</sequence>
<dbReference type="InterPro" id="IPR012337">
    <property type="entry name" value="RNaseH-like_sf"/>
</dbReference>
<feature type="domain" description="Integrase catalytic" evidence="3">
    <location>
        <begin position="314"/>
        <end position="487"/>
    </location>
</feature>
<dbReference type="Gene3D" id="3.30.420.10">
    <property type="entry name" value="Ribonuclease H-like superfamily/Ribonuclease H"/>
    <property type="match status" value="1"/>
</dbReference>
<dbReference type="PANTHER" id="PTHR11439:SF503">
    <property type="entry name" value="CYSTEINE-RICH RLK (RECEPTOR-LIKE PROTEIN KINASE) 8"/>
    <property type="match status" value="1"/>
</dbReference>
<dbReference type="Pfam" id="PF07727">
    <property type="entry name" value="RVT_2"/>
    <property type="match status" value="1"/>
</dbReference>
<reference evidence="5" key="1">
    <citation type="journal article" date="2019" name="Plant Biotechnol. J.">
        <title>Genome sequencing of the Australian wild diploid species Gossypium australe highlights disease resistance and delayed gland morphogenesis.</title>
        <authorList>
            <person name="Cai Y."/>
            <person name="Cai X."/>
            <person name="Wang Q."/>
            <person name="Wang P."/>
            <person name="Zhang Y."/>
            <person name="Cai C."/>
            <person name="Xu Y."/>
            <person name="Wang K."/>
            <person name="Zhou Z."/>
            <person name="Wang C."/>
            <person name="Geng S."/>
            <person name="Li B."/>
            <person name="Dong Q."/>
            <person name="Hou Y."/>
            <person name="Wang H."/>
            <person name="Ai P."/>
            <person name="Liu Z."/>
            <person name="Yi F."/>
            <person name="Sun M."/>
            <person name="An G."/>
            <person name="Cheng J."/>
            <person name="Zhang Y."/>
            <person name="Shi Q."/>
            <person name="Xie Y."/>
            <person name="Shi X."/>
            <person name="Chang Y."/>
            <person name="Huang F."/>
            <person name="Chen Y."/>
            <person name="Hong S."/>
            <person name="Mi L."/>
            <person name="Sun Q."/>
            <person name="Zhang L."/>
            <person name="Zhou B."/>
            <person name="Peng R."/>
            <person name="Zhang X."/>
            <person name="Liu F."/>
        </authorList>
    </citation>
    <scope>NUCLEOTIDE SEQUENCE [LARGE SCALE GENOMIC DNA]</scope>
    <source>
        <strain evidence="5">cv. PA1801</strain>
    </source>
</reference>
<evidence type="ECO:0000256" key="1">
    <source>
        <dbReference type="ARBA" id="ARBA00022750"/>
    </source>
</evidence>